<dbReference type="InterPro" id="IPR036188">
    <property type="entry name" value="FAD/NAD-bd_sf"/>
</dbReference>
<keyword evidence="3" id="KW-1185">Reference proteome</keyword>
<dbReference type="PANTHER" id="PTHR42877">
    <property type="entry name" value="L-ORNITHINE N(5)-MONOOXYGENASE-RELATED"/>
    <property type="match status" value="1"/>
</dbReference>
<dbReference type="Pfam" id="PF13450">
    <property type="entry name" value="NAD_binding_8"/>
    <property type="match status" value="1"/>
</dbReference>
<reference evidence="2" key="2">
    <citation type="submission" date="2020-05" db="EMBL/GenBank/DDBJ databases">
        <authorList>
            <person name="Kim H.-S."/>
            <person name="Proctor R.H."/>
            <person name="Brown D.W."/>
        </authorList>
    </citation>
    <scope>NUCLEOTIDE SEQUENCE</scope>
    <source>
        <strain evidence="2">NRRL 20472</strain>
    </source>
</reference>
<comment type="similarity">
    <text evidence="1">Belongs to the FAD-binding monooxygenase family.</text>
</comment>
<dbReference type="EMBL" id="JABEXW010001170">
    <property type="protein sequence ID" value="KAF4946367.1"/>
    <property type="molecule type" value="Genomic_DNA"/>
</dbReference>
<organism evidence="2 3">
    <name type="scientific">Fusarium sarcochroum</name>
    <dbReference type="NCBI Taxonomy" id="1208366"/>
    <lineage>
        <taxon>Eukaryota</taxon>
        <taxon>Fungi</taxon>
        <taxon>Dikarya</taxon>
        <taxon>Ascomycota</taxon>
        <taxon>Pezizomycotina</taxon>
        <taxon>Sordariomycetes</taxon>
        <taxon>Hypocreomycetidae</taxon>
        <taxon>Hypocreales</taxon>
        <taxon>Nectriaceae</taxon>
        <taxon>Fusarium</taxon>
        <taxon>Fusarium lateritium species complex</taxon>
    </lineage>
</organism>
<evidence type="ECO:0000313" key="2">
    <source>
        <dbReference type="EMBL" id="KAF4946367.1"/>
    </source>
</evidence>
<evidence type="ECO:0000256" key="1">
    <source>
        <dbReference type="ARBA" id="ARBA00010139"/>
    </source>
</evidence>
<proteinExistence type="inferred from homology"/>
<dbReference type="OrthoDB" id="74360at2759"/>
<name>A0A8H4WQC1_9HYPO</name>
<reference evidence="2" key="1">
    <citation type="journal article" date="2020" name="BMC Genomics">
        <title>Correction to: Identification and distribution of gene clusters required for synthesis of sphingolipid metabolism inhibitors in diverse species of the filamentous fungus Fusarium.</title>
        <authorList>
            <person name="Kim H.S."/>
            <person name="Lohmar J.M."/>
            <person name="Busman M."/>
            <person name="Brown D.W."/>
            <person name="Naumann T.A."/>
            <person name="Divon H.H."/>
            <person name="Lysoe E."/>
            <person name="Uhlig S."/>
            <person name="Proctor R.H."/>
        </authorList>
    </citation>
    <scope>NUCLEOTIDE SEQUENCE</scope>
    <source>
        <strain evidence="2">NRRL 20472</strain>
    </source>
</reference>
<accession>A0A8H4WQC1</accession>
<dbReference type="SUPFAM" id="SSF51905">
    <property type="entry name" value="FAD/NAD(P)-binding domain"/>
    <property type="match status" value="1"/>
</dbReference>
<dbReference type="Gene3D" id="3.50.50.60">
    <property type="entry name" value="FAD/NAD(P)-binding domain"/>
    <property type="match status" value="3"/>
</dbReference>
<evidence type="ECO:0008006" key="4">
    <source>
        <dbReference type="Google" id="ProtNLM"/>
    </source>
</evidence>
<gene>
    <name evidence="2" type="ORF">FSARC_14211</name>
</gene>
<dbReference type="Proteomes" id="UP000622797">
    <property type="component" value="Unassembled WGS sequence"/>
</dbReference>
<comment type="caution">
    <text evidence="2">The sequence shown here is derived from an EMBL/GenBank/DDBJ whole genome shotgun (WGS) entry which is preliminary data.</text>
</comment>
<dbReference type="InterPro" id="IPR051209">
    <property type="entry name" value="FAD-bind_Monooxygenase_sf"/>
</dbReference>
<sequence>MPNQPNLNEVPTAFCLKDTPVENQRSLRVIIIGAGFSGIYTTIRITQKLRNIDLTVYDMNDAVSGVWWLNRYPGLACDIPFSRQTHIGHPYTLQGQKSVPICKMLLHVTVRDLKTDDEFEDTADVVISARGGLNQIYWPKIAGIEGFKGKLMHSGAWDESYDARNQKIGVIGNGSSAIQIVPSLQCLEGTQLWCFARSPTWIAASFGDMAMRKIGRDPKDTQFSKRHQEYMARHPEEFHRIRKTLENEAAKLFPVTLKGSEESNMVQTAIEGDMRRRLGNKSDITDALLPKFAPGCRRLTPGPNYLEALQEDNVHFTNAPIRNITPRGIEMASGEHIDLDLLVCATGYDVEAPPLFELVGRDGMSLSERWQPYAEAYLGVAVDSFPNFLLVGGPNSGLGSGSLISVFEAQGDYAVKMLRKMQKEDYATFEVKSNRVADFSQYIDEEIWVAYSGFVARILKSLPRGIARPEMGRLSLGVGEFEWKLTEMVG</sequence>
<protein>
    <recommendedName>
        <fullName evidence="4">Monooxygenase</fullName>
    </recommendedName>
</protein>
<evidence type="ECO:0000313" key="3">
    <source>
        <dbReference type="Proteomes" id="UP000622797"/>
    </source>
</evidence>
<dbReference type="PANTHER" id="PTHR42877:SF7">
    <property type="entry name" value="FLAVIN-BINDING MONOOXYGENASE-RELATED"/>
    <property type="match status" value="1"/>
</dbReference>
<dbReference type="AlphaFoldDB" id="A0A8H4WQC1"/>